<evidence type="ECO:0000313" key="1">
    <source>
        <dbReference type="EMBL" id="MFD2614679.1"/>
    </source>
</evidence>
<sequence>MPKQNNTAAVIVQVIMDVPQQSIIQKRRRLREEMLKRIGQRTSVTEHNIERLAQLTR</sequence>
<protein>
    <submittedName>
        <fullName evidence="1">Uncharacterized protein</fullName>
    </submittedName>
</protein>
<name>A0ABW5PHM7_9BACL</name>
<gene>
    <name evidence="1" type="ORF">ACFSUF_19895</name>
</gene>
<dbReference type="EMBL" id="JBHUME010000013">
    <property type="protein sequence ID" value="MFD2614679.1"/>
    <property type="molecule type" value="Genomic_DNA"/>
</dbReference>
<proteinExistence type="predicted"/>
<comment type="caution">
    <text evidence="1">The sequence shown here is derived from an EMBL/GenBank/DDBJ whole genome shotgun (WGS) entry which is preliminary data.</text>
</comment>
<dbReference type="Proteomes" id="UP001597541">
    <property type="component" value="Unassembled WGS sequence"/>
</dbReference>
<accession>A0ABW5PHM7</accession>
<reference evidence="2" key="1">
    <citation type="journal article" date="2019" name="Int. J. Syst. Evol. Microbiol.">
        <title>The Global Catalogue of Microorganisms (GCM) 10K type strain sequencing project: providing services to taxonomists for standard genome sequencing and annotation.</title>
        <authorList>
            <consortium name="The Broad Institute Genomics Platform"/>
            <consortium name="The Broad Institute Genome Sequencing Center for Infectious Disease"/>
            <person name="Wu L."/>
            <person name="Ma J."/>
        </authorList>
    </citation>
    <scope>NUCLEOTIDE SEQUENCE [LARGE SCALE GENOMIC DNA]</scope>
    <source>
        <strain evidence="2">KCTC 3950</strain>
    </source>
</reference>
<dbReference type="RefSeq" id="WP_377605789.1">
    <property type="nucleotide sequence ID" value="NZ_JBHUME010000013.1"/>
</dbReference>
<keyword evidence="2" id="KW-1185">Reference proteome</keyword>
<organism evidence="1 2">
    <name type="scientific">Paenibacillus gansuensis</name>
    <dbReference type="NCBI Taxonomy" id="306542"/>
    <lineage>
        <taxon>Bacteria</taxon>
        <taxon>Bacillati</taxon>
        <taxon>Bacillota</taxon>
        <taxon>Bacilli</taxon>
        <taxon>Bacillales</taxon>
        <taxon>Paenibacillaceae</taxon>
        <taxon>Paenibacillus</taxon>
    </lineage>
</organism>
<evidence type="ECO:0000313" key="2">
    <source>
        <dbReference type="Proteomes" id="UP001597541"/>
    </source>
</evidence>